<proteinExistence type="predicted"/>
<dbReference type="GO" id="GO:0006508">
    <property type="term" value="P:proteolysis"/>
    <property type="evidence" value="ECO:0007669"/>
    <property type="project" value="UniProtKB-KW"/>
</dbReference>
<dbReference type="EMBL" id="GIFC01016567">
    <property type="protein sequence ID" value="MXU98650.1"/>
    <property type="molecule type" value="Transcribed_RNA"/>
</dbReference>
<dbReference type="GO" id="GO:0008237">
    <property type="term" value="F:metallopeptidase activity"/>
    <property type="evidence" value="ECO:0007669"/>
    <property type="project" value="UniProtKB-KW"/>
</dbReference>
<keyword evidence="1" id="KW-0482">Metalloprotease</keyword>
<dbReference type="InterPro" id="IPR024079">
    <property type="entry name" value="MetalloPept_cat_dom_sf"/>
</dbReference>
<name>A0A6B0V8D3_IXORI</name>
<reference evidence="1" key="1">
    <citation type="submission" date="2019-12" db="EMBL/GenBank/DDBJ databases">
        <title>An insight into the sialome of adult female Ixodes ricinus ticks feeding for 6 days.</title>
        <authorList>
            <person name="Perner J."/>
            <person name="Ribeiro J.M.C."/>
        </authorList>
    </citation>
    <scope>NUCLEOTIDE SEQUENCE</scope>
    <source>
        <strain evidence="1">Semi-engorged</strain>
        <tissue evidence="1">Salivary glands</tissue>
    </source>
</reference>
<sequence length="352" mass="39021">MAIVTLMNISAQSNGDRLRERFADIHFKPIATLILDTCTVSEVKLGVTIILDVQYMPLSRKSAHLTRYLTTFLSAVELRFSDMTDPKIKLVLTDIVEMKAADQAKIYDEIHILMNTIYGRWTRDYLKEKWNPFSRDTAITLIMTGFDLWSAHDTVGGNITNSADENGACTKSNVALCEDDGLTFSGVGSAAQAIAKLLGAKYDFSYGSRSCQTYRGYLLNNYDGTSDHYNLSPCGKEEIKKEIEGSNDQRKTCLSGGLNENKAKMEVQESPELPFDFFNRTNPCNLKHGAPSCKPWRNVDGCKVDCCLKQGVKEAVNKHDGTPCGKGKSNICSNGECIPDPRKTGNPLKKVN</sequence>
<accession>A0A6B0V8D3</accession>
<dbReference type="Gene3D" id="3.40.390.10">
    <property type="entry name" value="Collagenase (Catalytic Domain)"/>
    <property type="match status" value="1"/>
</dbReference>
<dbReference type="AlphaFoldDB" id="A0A6B0V8D3"/>
<organism evidence="1">
    <name type="scientific">Ixodes ricinus</name>
    <name type="common">Common tick</name>
    <name type="synonym">Acarus ricinus</name>
    <dbReference type="NCBI Taxonomy" id="34613"/>
    <lineage>
        <taxon>Eukaryota</taxon>
        <taxon>Metazoa</taxon>
        <taxon>Ecdysozoa</taxon>
        <taxon>Arthropoda</taxon>
        <taxon>Chelicerata</taxon>
        <taxon>Arachnida</taxon>
        <taxon>Acari</taxon>
        <taxon>Parasitiformes</taxon>
        <taxon>Ixodida</taxon>
        <taxon>Ixodoidea</taxon>
        <taxon>Ixodidae</taxon>
        <taxon>Ixodinae</taxon>
        <taxon>Ixodes</taxon>
    </lineage>
</organism>
<evidence type="ECO:0000313" key="1">
    <source>
        <dbReference type="EMBL" id="MXU98650.1"/>
    </source>
</evidence>
<protein>
    <submittedName>
        <fullName evidence="1">Putative secreted metalloprotease</fullName>
    </submittedName>
</protein>
<keyword evidence="1" id="KW-0645">Protease</keyword>
<dbReference type="SUPFAM" id="SSF55486">
    <property type="entry name" value="Metalloproteases ('zincins'), catalytic domain"/>
    <property type="match status" value="1"/>
</dbReference>
<keyword evidence="1" id="KW-0378">Hydrolase</keyword>